<feature type="binding site" evidence="9">
    <location>
        <position position="1226"/>
    </location>
    <ligand>
        <name>ATP</name>
        <dbReference type="ChEBI" id="CHEBI:30616"/>
    </ligand>
</feature>
<evidence type="ECO:0000256" key="10">
    <source>
        <dbReference type="SAM" id="MobiDB-lite"/>
    </source>
</evidence>
<proteinExistence type="predicted"/>
<feature type="compositionally biased region" description="Polar residues" evidence="10">
    <location>
        <begin position="1851"/>
        <end position="1863"/>
    </location>
</feature>
<gene>
    <name evidence="12" type="ORF">MCOR_31824</name>
</gene>
<keyword evidence="4 9" id="KW-0547">Nucleotide-binding</keyword>
<feature type="compositionally biased region" description="Polar residues" evidence="10">
    <location>
        <begin position="636"/>
        <end position="649"/>
    </location>
</feature>
<dbReference type="PANTHER" id="PTHR24361">
    <property type="entry name" value="MITOGEN-ACTIVATED KINASE KINASE KINASE"/>
    <property type="match status" value="1"/>
</dbReference>
<evidence type="ECO:0000256" key="4">
    <source>
        <dbReference type="ARBA" id="ARBA00022741"/>
    </source>
</evidence>
<dbReference type="InterPro" id="IPR008271">
    <property type="entry name" value="Ser/Thr_kinase_AS"/>
</dbReference>
<feature type="compositionally biased region" description="Polar residues" evidence="10">
    <location>
        <begin position="1736"/>
        <end position="1749"/>
    </location>
</feature>
<evidence type="ECO:0000256" key="6">
    <source>
        <dbReference type="ARBA" id="ARBA00022840"/>
    </source>
</evidence>
<evidence type="ECO:0000256" key="2">
    <source>
        <dbReference type="ARBA" id="ARBA00022527"/>
    </source>
</evidence>
<comment type="catalytic activity">
    <reaction evidence="8">
        <text>L-seryl-[protein] + ATP = O-phospho-L-seryl-[protein] + ADP + H(+)</text>
        <dbReference type="Rhea" id="RHEA:17989"/>
        <dbReference type="Rhea" id="RHEA-COMP:9863"/>
        <dbReference type="Rhea" id="RHEA-COMP:11604"/>
        <dbReference type="ChEBI" id="CHEBI:15378"/>
        <dbReference type="ChEBI" id="CHEBI:29999"/>
        <dbReference type="ChEBI" id="CHEBI:30616"/>
        <dbReference type="ChEBI" id="CHEBI:83421"/>
        <dbReference type="ChEBI" id="CHEBI:456216"/>
        <dbReference type="EC" id="2.7.11.1"/>
    </reaction>
</comment>
<feature type="compositionally biased region" description="Polar residues" evidence="10">
    <location>
        <begin position="1007"/>
        <end position="1017"/>
    </location>
</feature>
<keyword evidence="2" id="KW-0723">Serine/threonine-protein kinase</keyword>
<feature type="region of interest" description="Disordered" evidence="10">
    <location>
        <begin position="1845"/>
        <end position="1929"/>
    </location>
</feature>
<feature type="region of interest" description="Disordered" evidence="10">
    <location>
        <begin position="1723"/>
        <end position="1778"/>
    </location>
</feature>
<dbReference type="PANTHER" id="PTHR24361:SF433">
    <property type="entry name" value="PROTEIN KINASE DOMAIN-CONTAINING PROTEIN"/>
    <property type="match status" value="1"/>
</dbReference>
<keyword evidence="13" id="KW-1185">Reference proteome</keyword>
<evidence type="ECO:0000313" key="13">
    <source>
        <dbReference type="Proteomes" id="UP000507470"/>
    </source>
</evidence>
<dbReference type="Proteomes" id="UP000507470">
    <property type="component" value="Unassembled WGS sequence"/>
</dbReference>
<accession>A0A6J8CPR6</accession>
<dbReference type="EC" id="2.7.11.1" evidence="1"/>
<keyword evidence="3 12" id="KW-0808">Transferase</keyword>
<keyword evidence="6 9" id="KW-0067">ATP-binding</keyword>
<feature type="compositionally biased region" description="Polar residues" evidence="10">
    <location>
        <begin position="677"/>
        <end position="686"/>
    </location>
</feature>
<dbReference type="InterPro" id="IPR011009">
    <property type="entry name" value="Kinase-like_dom_sf"/>
</dbReference>
<dbReference type="GO" id="GO:0004674">
    <property type="term" value="F:protein serine/threonine kinase activity"/>
    <property type="evidence" value="ECO:0007669"/>
    <property type="project" value="UniProtKB-KW"/>
</dbReference>
<evidence type="ECO:0000256" key="3">
    <source>
        <dbReference type="ARBA" id="ARBA00022679"/>
    </source>
</evidence>
<feature type="region of interest" description="Disordered" evidence="10">
    <location>
        <begin position="93"/>
        <end position="149"/>
    </location>
</feature>
<protein>
    <recommendedName>
        <fullName evidence="1">non-specific serine/threonine protein kinase</fullName>
        <ecNumber evidence="1">2.7.11.1</ecNumber>
    </recommendedName>
</protein>
<feature type="compositionally biased region" description="Low complexity" evidence="10">
    <location>
        <begin position="1891"/>
        <end position="1905"/>
    </location>
</feature>
<dbReference type="InterPro" id="IPR053235">
    <property type="entry name" value="Ser_Thr_kinase"/>
</dbReference>
<feature type="region of interest" description="Disordered" evidence="10">
    <location>
        <begin position="1609"/>
        <end position="1629"/>
    </location>
</feature>
<evidence type="ECO:0000256" key="1">
    <source>
        <dbReference type="ARBA" id="ARBA00012513"/>
    </source>
</evidence>
<dbReference type="SMART" id="SM00220">
    <property type="entry name" value="S_TKc"/>
    <property type="match status" value="1"/>
</dbReference>
<feature type="region of interest" description="Disordered" evidence="10">
    <location>
        <begin position="665"/>
        <end position="761"/>
    </location>
</feature>
<dbReference type="SUPFAM" id="SSF57933">
    <property type="entry name" value="TAZ domain"/>
    <property type="match status" value="1"/>
</dbReference>
<feature type="region of interest" description="Disordered" evidence="10">
    <location>
        <begin position="629"/>
        <end position="649"/>
    </location>
</feature>
<comment type="catalytic activity">
    <reaction evidence="7">
        <text>L-threonyl-[protein] + ATP = O-phospho-L-threonyl-[protein] + ADP + H(+)</text>
        <dbReference type="Rhea" id="RHEA:46608"/>
        <dbReference type="Rhea" id="RHEA-COMP:11060"/>
        <dbReference type="Rhea" id="RHEA-COMP:11605"/>
        <dbReference type="ChEBI" id="CHEBI:15378"/>
        <dbReference type="ChEBI" id="CHEBI:30013"/>
        <dbReference type="ChEBI" id="CHEBI:30616"/>
        <dbReference type="ChEBI" id="CHEBI:61977"/>
        <dbReference type="ChEBI" id="CHEBI:456216"/>
        <dbReference type="EC" id="2.7.11.1"/>
    </reaction>
</comment>
<feature type="compositionally biased region" description="Acidic residues" evidence="10">
    <location>
        <begin position="737"/>
        <end position="748"/>
    </location>
</feature>
<dbReference type="InterPro" id="IPR035898">
    <property type="entry name" value="TAZ_dom_sf"/>
</dbReference>
<feature type="compositionally biased region" description="Basic and acidic residues" evidence="10">
    <location>
        <begin position="978"/>
        <end position="988"/>
    </location>
</feature>
<dbReference type="SUPFAM" id="SSF56112">
    <property type="entry name" value="Protein kinase-like (PK-like)"/>
    <property type="match status" value="1"/>
</dbReference>
<evidence type="ECO:0000256" key="8">
    <source>
        <dbReference type="ARBA" id="ARBA00048679"/>
    </source>
</evidence>
<dbReference type="Gene3D" id="1.10.510.10">
    <property type="entry name" value="Transferase(Phosphotransferase) domain 1"/>
    <property type="match status" value="1"/>
</dbReference>
<dbReference type="PROSITE" id="PS00107">
    <property type="entry name" value="PROTEIN_KINASE_ATP"/>
    <property type="match status" value="1"/>
</dbReference>
<dbReference type="PROSITE" id="PS00108">
    <property type="entry name" value="PROTEIN_KINASE_ST"/>
    <property type="match status" value="1"/>
</dbReference>
<feature type="domain" description="Protein kinase" evidence="11">
    <location>
        <begin position="1196"/>
        <end position="1448"/>
    </location>
</feature>
<dbReference type="GO" id="GO:0005524">
    <property type="term" value="F:ATP binding"/>
    <property type="evidence" value="ECO:0007669"/>
    <property type="project" value="UniProtKB-UniRule"/>
</dbReference>
<evidence type="ECO:0000256" key="7">
    <source>
        <dbReference type="ARBA" id="ARBA00047899"/>
    </source>
</evidence>
<dbReference type="Gene3D" id="3.30.200.20">
    <property type="entry name" value="Phosphorylase Kinase, domain 1"/>
    <property type="match status" value="1"/>
</dbReference>
<keyword evidence="5" id="KW-0418">Kinase</keyword>
<evidence type="ECO:0000259" key="11">
    <source>
        <dbReference type="PROSITE" id="PS50011"/>
    </source>
</evidence>
<dbReference type="OrthoDB" id="5836549at2759"/>
<dbReference type="InterPro" id="IPR000719">
    <property type="entry name" value="Prot_kinase_dom"/>
</dbReference>
<evidence type="ECO:0000256" key="5">
    <source>
        <dbReference type="ARBA" id="ARBA00022777"/>
    </source>
</evidence>
<feature type="compositionally biased region" description="Basic and acidic residues" evidence="10">
    <location>
        <begin position="118"/>
        <end position="149"/>
    </location>
</feature>
<dbReference type="EMBL" id="CACVKT020005675">
    <property type="protein sequence ID" value="CAC5397389.1"/>
    <property type="molecule type" value="Genomic_DNA"/>
</dbReference>
<dbReference type="PROSITE" id="PS50011">
    <property type="entry name" value="PROTEIN_KINASE_DOM"/>
    <property type="match status" value="1"/>
</dbReference>
<feature type="compositionally biased region" description="Low complexity" evidence="10">
    <location>
        <begin position="1750"/>
        <end position="1760"/>
    </location>
</feature>
<dbReference type="Pfam" id="PF00069">
    <property type="entry name" value="Pkinase"/>
    <property type="match status" value="1"/>
</dbReference>
<feature type="compositionally biased region" description="Polar residues" evidence="10">
    <location>
        <begin position="1914"/>
        <end position="1926"/>
    </location>
</feature>
<dbReference type="InterPro" id="IPR017441">
    <property type="entry name" value="Protein_kinase_ATP_BS"/>
</dbReference>
<feature type="region of interest" description="Disordered" evidence="10">
    <location>
        <begin position="965"/>
        <end position="1031"/>
    </location>
</feature>
<feature type="region of interest" description="Disordered" evidence="10">
    <location>
        <begin position="1529"/>
        <end position="1554"/>
    </location>
</feature>
<name>A0A6J8CPR6_MYTCO</name>
<reference evidence="12 13" key="1">
    <citation type="submission" date="2020-06" db="EMBL/GenBank/DDBJ databases">
        <authorList>
            <person name="Li R."/>
            <person name="Bekaert M."/>
        </authorList>
    </citation>
    <scope>NUCLEOTIDE SEQUENCE [LARGE SCALE GENOMIC DNA]</scope>
    <source>
        <strain evidence="13">wild</strain>
    </source>
</reference>
<evidence type="ECO:0000313" key="12">
    <source>
        <dbReference type="EMBL" id="CAC5397389.1"/>
    </source>
</evidence>
<evidence type="ECO:0000256" key="9">
    <source>
        <dbReference type="PROSITE-ProRule" id="PRU10141"/>
    </source>
</evidence>
<dbReference type="GO" id="GO:0005737">
    <property type="term" value="C:cytoplasm"/>
    <property type="evidence" value="ECO:0007669"/>
    <property type="project" value="TreeGrafter"/>
</dbReference>
<sequence length="2078" mass="237231">MRFFVKRKCCTKNGPFLKYIEYRDMGLEEECLQSISSHRSLNDERNKKLQKDGKNYSLSLIPDLDMTLQCESKADNWTNYQLNIKTLIDRSKQISRNSKSKQLRPQESKSLYNGALKSKVEHEEKRKKDNETNHSKQSKDKLGNGKDLCHKMGERKDLNVIYPVAGQDKSRKDLNVIYPVAGQDKSRKDLNVIYPVAGQGKSRKDLNVIYPVAGQGKSTKNAKQSKPPYTGKFSQKDLEDFSKLIKLTIEAYYFKCEDKKSQASLVKETKGGFPKPQQPVSETYSTHHCQLSETYHTRHRHHSETNVKQTCAQPMEHEEYSEKRDLSKDELLYRNIKNNKDNKNCTYDVILRLISDGVFPVDQVQKAMEYIIKAQQSKCKMDQTNNNIKESCQKESQKLLKVCCGEKEDYYKREKMDPMKEEGEQYEMDPMKEEGVQYEMDPMKEEGEQYEMDPMKEEGEQYEMDPMKEEGVQYGLDQMKDCCVKDQMEKIMKQNTKETKDVMEKSVAVECNEEDVLKDEIESDKTEILSKHESCDSCKEVQFTKSKRQKKQGRGKVAKRSTIRLNSFRINESTCQYKKMHTRKLGKHLTCKYKRLFTRKQNPQYAGEGRIRCTRKRPPLSTGERRIRYTRKQPPHFTSTAVSRKQRPNFTSECSAFRRKMLPHFTSEHTAFRRKQQPQGRQSTGGHFNATDGQRGKGDNPCNELTDSDSGHFTSRGSQKSDEQEETEKEKHRRDDDEKDKDENEDLPLDNGNHGDKKDRVSRNLDMITNFKYRRKHGGLSGGESQLSDILGLMLNETGELKVPPDIFDEINLCLMTSMQVKSAGETTTCYICTHLSALICHFGSCSMGYQDSCSICMTLFKLIQKHVSICGLSDSFTSDVTCPVIICVKLKRAEIADNNEKVWKKLKKNLARFANPEAVDDDPFSSLDSISSIKSLNMPRHQRLSTVSRPVLESIPELRMDMKIGTSSQKQGSKKVSKSEPLMRKMPDGSTVMMTSNLPKRLQQLDEPTSLPQSQTKSRHRNSTDYPLYPDSNLYETLPPADYIVPSRTPESSLHLPPEAYQLPSDSSVHTSLPVVRDESLELASGGNNQEYVSLPSRVYCQSDDRVISMQYGRRPEIGERYQSLVDRPTGIPGIQDVIYGDRSYLLRPARIWFDMKKEWKNGKKYDTREEGVILPQFQDRIKILKTRYSKNFQWVRLSHLGSGTSGKCHLAMDFNTDYKFCIKKIHISKYEVNELEIWSELKHANIVQLIGTLRRGEKIYILSEFIDGGCLTETINMQRSMNRRLSQITAINYFKQILEALVYLQRRYVIHEDLKADNILVRSGTKDVVITDFGVARKLTSSTDKRGATPSGSQIVFSPEKARGEGHGYKSDLWSAVCVLVHMLTGYPPWVRKYPNIGALLYVIIEQEPDIPSNISVEVSQLIREGFNKDPAKRPGPEQLLQHGAFRILDDNNHEIMFSTLYSSVHQITDTKLETSSVRQLNDTKLETLTAAKEENVDIVQQIEEDLKSICISNDSEIPKQIVISAKKKEPEENDSLENTGDLEKTGDKTNSSINNHVQRLAIDFGLSLPEQVNFQETEPPDNLFEEYMFDIGAITCNSIGLEECESTTEKKSSDSDVSQSDLEFEAQPHSDLPNFALLFPKVLTEEERVEKMETEAIVDEFHDKILSHQLSRTESHNRSFDSYFSSQSEVSEEKIIDQMTKSSLDVPNLTVFYERTSCPVMSRTQQDHKDSENSTQTEIAPNSNTLSPPSSVSSGSVDQKVEILQRPTSTSPSIISSMFSIPEEDDIDDDILFGSGEGVNLLQPNLSRSMENETRTRDISVKKTNHVKLYLDLSPATKRKQYAIGSRSDPNTASVSTDLTSPLPPTAPYYTPQVQRTAPFMTTPRSIPKTTSGLGSSLGKSPPHTPHVSIENDTSGAWSSPKSQQEEIDKLIEQMSNSNTSDILKSQEIEESPKFTLEEDDDMEASMLYIRNQYCAPTPSDHYASRLTVHYKPGETFTMEIPGLLVKQQWKEIIEKECSEHIHDRMGVTKFVLLDDNNEFLDLQRSPSQGEIFVYVKEVEDTSTAPWYCEAGMIM</sequence>
<organism evidence="12 13">
    <name type="scientific">Mytilus coruscus</name>
    <name type="common">Sea mussel</name>
    <dbReference type="NCBI Taxonomy" id="42192"/>
    <lineage>
        <taxon>Eukaryota</taxon>
        <taxon>Metazoa</taxon>
        <taxon>Spiralia</taxon>
        <taxon>Lophotrochozoa</taxon>
        <taxon>Mollusca</taxon>
        <taxon>Bivalvia</taxon>
        <taxon>Autobranchia</taxon>
        <taxon>Pteriomorphia</taxon>
        <taxon>Mytilida</taxon>
        <taxon>Mytiloidea</taxon>
        <taxon>Mytilidae</taxon>
        <taxon>Mytilinae</taxon>
        <taxon>Mytilus</taxon>
    </lineage>
</organism>